<dbReference type="Proteomes" id="UP000517916">
    <property type="component" value="Unassembled WGS sequence"/>
</dbReference>
<protein>
    <recommendedName>
        <fullName evidence="4">Histidine phosphatase family protein</fullName>
    </recommendedName>
</protein>
<comment type="caution">
    <text evidence="2">The sequence shown here is derived from an EMBL/GenBank/DDBJ whole genome shotgun (WGS) entry which is preliminary data.</text>
</comment>
<evidence type="ECO:0000256" key="1">
    <source>
        <dbReference type="SAM" id="SignalP"/>
    </source>
</evidence>
<accession>A0ABR6BYM7</accession>
<reference evidence="2 3" key="1">
    <citation type="submission" date="2020-08" db="EMBL/GenBank/DDBJ databases">
        <title>Genomic Encyclopedia of Archaeal and Bacterial Type Strains, Phase II (KMG-II): from individual species to whole genera.</title>
        <authorList>
            <person name="Goeker M."/>
        </authorList>
    </citation>
    <scope>NUCLEOTIDE SEQUENCE [LARGE SCALE GENOMIC DNA]</scope>
    <source>
        <strain evidence="2 3">DSM 43850</strain>
    </source>
</reference>
<feature type="signal peptide" evidence="1">
    <location>
        <begin position="1"/>
        <end position="29"/>
    </location>
</feature>
<dbReference type="RefSeq" id="WP_182840589.1">
    <property type="nucleotide sequence ID" value="NZ_BAAABQ010000049.1"/>
</dbReference>
<name>A0ABR6BYM7_9PSEU</name>
<keyword evidence="1" id="KW-0732">Signal</keyword>
<dbReference type="PROSITE" id="PS51318">
    <property type="entry name" value="TAT"/>
    <property type="match status" value="1"/>
</dbReference>
<dbReference type="InterPro" id="IPR006311">
    <property type="entry name" value="TAT_signal"/>
</dbReference>
<sequence>MRASRRAAMRMLAAGGLATALPVAATAEAAAQADLVMVIRHGEKAAHSGPPFGVTADGRQDGSSLNPRGWSRAGALVGLFTGVGAGLRAPTAIYAAAPTADGKRHRMAQTVSPLAARLGLRVNTTYTKGEEAELVAEVARLTGTTLICWEHGEIPLIGQLLGPVSPAPPTRWSGDRFDQVWLFTRTGTGWGFTQRVQALLDGDLPRT</sequence>
<gene>
    <name evidence="2" type="ORF">BC739_009268</name>
</gene>
<evidence type="ECO:0000313" key="2">
    <source>
        <dbReference type="EMBL" id="MBA8932009.1"/>
    </source>
</evidence>
<evidence type="ECO:0000313" key="3">
    <source>
        <dbReference type="Proteomes" id="UP000517916"/>
    </source>
</evidence>
<evidence type="ECO:0008006" key="4">
    <source>
        <dbReference type="Google" id="ProtNLM"/>
    </source>
</evidence>
<feature type="chain" id="PRO_5045163941" description="Histidine phosphatase family protein" evidence="1">
    <location>
        <begin position="30"/>
        <end position="207"/>
    </location>
</feature>
<dbReference type="EMBL" id="JACJID010000010">
    <property type="protein sequence ID" value="MBA8932009.1"/>
    <property type="molecule type" value="Genomic_DNA"/>
</dbReference>
<keyword evidence="3" id="KW-1185">Reference proteome</keyword>
<proteinExistence type="predicted"/>
<organism evidence="2 3">
    <name type="scientific">Kutzneria viridogrisea</name>
    <dbReference type="NCBI Taxonomy" id="47990"/>
    <lineage>
        <taxon>Bacteria</taxon>
        <taxon>Bacillati</taxon>
        <taxon>Actinomycetota</taxon>
        <taxon>Actinomycetes</taxon>
        <taxon>Pseudonocardiales</taxon>
        <taxon>Pseudonocardiaceae</taxon>
        <taxon>Kutzneria</taxon>
    </lineage>
</organism>